<dbReference type="GO" id="GO:0016491">
    <property type="term" value="F:oxidoreductase activity"/>
    <property type="evidence" value="ECO:0007669"/>
    <property type="project" value="InterPro"/>
</dbReference>
<dbReference type="AlphaFoldDB" id="F6EJ15"/>
<accession>F6EJ15</accession>
<dbReference type="RefSeq" id="WP_013807596.1">
    <property type="nucleotide sequence ID" value="NC_015564.1"/>
</dbReference>
<dbReference type="InterPro" id="IPR018713">
    <property type="entry name" value="MPAB/Lcp_cat_dom"/>
</dbReference>
<dbReference type="PANTHER" id="PTHR36151">
    <property type="entry name" value="BLR2777 PROTEIN"/>
    <property type="match status" value="1"/>
</dbReference>
<keyword evidence="3" id="KW-1185">Reference proteome</keyword>
<dbReference type="HOGENOM" id="CLU_059206_3_0_11"/>
<sequence length="302" mass="34360">MSAEPSEYRFIVGDAQLSVDHGAPRAEDDVTAEELRLLNSRFDGVSAALAGAANVVMQLSWPEIGYGVMDSPVDSGNLFKRPVKRARTTLAYISIALFGTVEERKAYGAAVNTSHRQVRSGPQSPIKYNAFNRELQLWVASCLYYGVRDTFIRMHGPLSEREELVLLRACGRLGTTLQMHRDQWFTTLDEFNEYWESGLQRVHIDQRTARYFDDVLRANFLPRPLSFVIGPFLYWANVGFLPPLFREQLGVTWSQRDQARHDRMMRILGVSTRRLPVVVRQFPNNAMHASTSALRKLGRPLV</sequence>
<dbReference type="Pfam" id="PF09995">
    <property type="entry name" value="MPAB_Lcp_cat"/>
    <property type="match status" value="1"/>
</dbReference>
<organism evidence="2 3">
    <name type="scientific">Hoyosella subflava (strain DSM 45089 / JCM 17490 / NBRC 109087 / DQS3-9A1)</name>
    <name type="common">Amycolicicoccus subflavus</name>
    <dbReference type="NCBI Taxonomy" id="443218"/>
    <lineage>
        <taxon>Bacteria</taxon>
        <taxon>Bacillati</taxon>
        <taxon>Actinomycetota</taxon>
        <taxon>Actinomycetes</taxon>
        <taxon>Mycobacteriales</taxon>
        <taxon>Hoyosellaceae</taxon>
        <taxon>Hoyosella</taxon>
    </lineage>
</organism>
<feature type="domain" description="ER-bound oxygenase mpaB/mpaB'/Rubber oxygenase catalytic" evidence="1">
    <location>
        <begin position="46"/>
        <end position="268"/>
    </location>
</feature>
<gene>
    <name evidence="2" type="ordered locus">AS9A_2800</name>
</gene>
<dbReference type="KEGG" id="asd:AS9A_2800"/>
<dbReference type="Proteomes" id="UP000009235">
    <property type="component" value="Chromosome"/>
</dbReference>
<dbReference type="OrthoDB" id="3422701at2"/>
<dbReference type="EMBL" id="CP002786">
    <property type="protein sequence ID" value="AEF41247.1"/>
    <property type="molecule type" value="Genomic_DNA"/>
</dbReference>
<protein>
    <recommendedName>
        <fullName evidence="1">ER-bound oxygenase mpaB/mpaB'/Rubber oxygenase catalytic domain-containing protein</fullName>
    </recommendedName>
</protein>
<name>F6EJ15_HOYSD</name>
<reference evidence="2 3" key="1">
    <citation type="journal article" date="2011" name="J. Bacteriol.">
        <title>Complete genome sequence of Amycolicicoccus subflavus DQS3-9A1T, an actinomycete isolated from crude oil-polluted soil.</title>
        <authorList>
            <person name="Cai M."/>
            <person name="Chen W.M."/>
            <person name="Nie Y."/>
            <person name="Chi C.Q."/>
            <person name="Wang Y.N."/>
            <person name="Tang Y.Q."/>
            <person name="Li G.Y."/>
            <person name="Wu X.L."/>
        </authorList>
    </citation>
    <scope>NUCLEOTIDE SEQUENCE [LARGE SCALE GENOMIC DNA]</scope>
    <source>
        <strain evidence="3">DSM 45089 / DQS3-9A1</strain>
    </source>
</reference>
<dbReference type="STRING" id="443218.AS9A_2800"/>
<proteinExistence type="predicted"/>
<evidence type="ECO:0000313" key="2">
    <source>
        <dbReference type="EMBL" id="AEF41247.1"/>
    </source>
</evidence>
<evidence type="ECO:0000259" key="1">
    <source>
        <dbReference type="Pfam" id="PF09995"/>
    </source>
</evidence>
<dbReference type="PANTHER" id="PTHR36151:SF3">
    <property type="entry name" value="ER-BOUND OXYGENASE MPAB_MPAB'_RUBBER OXYGENASE CATALYTIC DOMAIN-CONTAINING PROTEIN"/>
    <property type="match status" value="1"/>
</dbReference>
<dbReference type="eggNOG" id="COG3662">
    <property type="taxonomic scope" value="Bacteria"/>
</dbReference>
<evidence type="ECO:0000313" key="3">
    <source>
        <dbReference type="Proteomes" id="UP000009235"/>
    </source>
</evidence>